<dbReference type="InterPro" id="IPR003018">
    <property type="entry name" value="GAF"/>
</dbReference>
<organism evidence="7 8">
    <name type="scientific">Xanthomonas oryzae pv. oryzae (strain KACC10331 / KXO85)</name>
    <dbReference type="NCBI Taxonomy" id="291331"/>
    <lineage>
        <taxon>Bacteria</taxon>
        <taxon>Pseudomonadati</taxon>
        <taxon>Pseudomonadota</taxon>
        <taxon>Gammaproteobacteria</taxon>
        <taxon>Lysobacterales</taxon>
        <taxon>Lysobacteraceae</taxon>
        <taxon>Xanthomonas</taxon>
    </lineage>
</organism>
<dbReference type="InterPro" id="IPR003661">
    <property type="entry name" value="HisK_dim/P_dom"/>
</dbReference>
<dbReference type="Gene3D" id="3.30.450.40">
    <property type="match status" value="1"/>
</dbReference>
<keyword evidence="3" id="KW-0808">Transferase</keyword>
<reference evidence="7 8" key="1">
    <citation type="journal article" date="2005" name="Nucleic Acids Res.">
        <title>The genome sequence of Xanthomonas oryzae pathovar oryzae KACC10331, the bacterial blight pathogen of rice.</title>
        <authorList>
            <person name="Lee B.M."/>
            <person name="Park Y.J."/>
            <person name="Park D.S."/>
            <person name="Kang H.W."/>
            <person name="Kim J.G."/>
            <person name="Song E.S."/>
            <person name="Park I.C."/>
            <person name="Yoon U.H."/>
            <person name="Hahn J.H."/>
            <person name="Koo B.S."/>
            <person name="Lee G.B."/>
            <person name="Kim H."/>
            <person name="Park H.S."/>
            <person name="Yoon K.O."/>
            <person name="Kim J.H."/>
            <person name="Jung C.H."/>
            <person name="Koh N.H."/>
            <person name="Seo J.S."/>
            <person name="Go S.J."/>
        </authorList>
    </citation>
    <scope>NUCLEOTIDE SEQUENCE [LARGE SCALE GENOMIC DNA]</scope>
    <source>
        <strain evidence="8">KACC10331 / KXO85</strain>
    </source>
</reference>
<evidence type="ECO:0000256" key="3">
    <source>
        <dbReference type="ARBA" id="ARBA00022679"/>
    </source>
</evidence>
<dbReference type="SUPFAM" id="SSF47384">
    <property type="entry name" value="Homodimeric domain of signal transducing histidine kinase"/>
    <property type="match status" value="1"/>
</dbReference>
<dbReference type="InterPro" id="IPR036890">
    <property type="entry name" value="HATPase_C_sf"/>
</dbReference>
<name>Q5H6C6_XANOR</name>
<dbReference type="EC" id="2.7.13.3" evidence="2"/>
<keyword evidence="4 7" id="KW-0418">Kinase</keyword>
<dbReference type="SMART" id="SM00388">
    <property type="entry name" value="HisKA"/>
    <property type="match status" value="1"/>
</dbReference>
<dbReference type="EMBL" id="AE013598">
    <property type="protein sequence ID" value="AAW73494.1"/>
    <property type="molecule type" value="Genomic_DNA"/>
</dbReference>
<dbReference type="Pfam" id="PF02518">
    <property type="entry name" value="HATPase_c"/>
    <property type="match status" value="1"/>
</dbReference>
<dbReference type="HOGENOM" id="CLU_000445_114_44_6"/>
<dbReference type="InterPro" id="IPR029016">
    <property type="entry name" value="GAF-like_dom_sf"/>
</dbReference>
<dbReference type="Pfam" id="PF01590">
    <property type="entry name" value="GAF"/>
    <property type="match status" value="1"/>
</dbReference>
<accession>Q5H6C6</accession>
<comment type="catalytic activity">
    <reaction evidence="1">
        <text>ATP + protein L-histidine = ADP + protein N-phospho-L-histidine.</text>
        <dbReference type="EC" id="2.7.13.3"/>
    </reaction>
</comment>
<dbReference type="SMART" id="SM00065">
    <property type="entry name" value="GAF"/>
    <property type="match status" value="1"/>
</dbReference>
<evidence type="ECO:0000259" key="6">
    <source>
        <dbReference type="PROSITE" id="PS50109"/>
    </source>
</evidence>
<dbReference type="Pfam" id="PF00512">
    <property type="entry name" value="HisKA"/>
    <property type="match status" value="1"/>
</dbReference>
<protein>
    <recommendedName>
        <fullName evidence="2">histidine kinase</fullName>
        <ecNumber evidence="2">2.7.13.3</ecNumber>
    </recommendedName>
</protein>
<dbReference type="CDD" id="cd00082">
    <property type="entry name" value="HisKA"/>
    <property type="match status" value="1"/>
</dbReference>
<dbReference type="InterPro" id="IPR003594">
    <property type="entry name" value="HATPase_dom"/>
</dbReference>
<dbReference type="GO" id="GO:0000155">
    <property type="term" value="F:phosphorelay sensor kinase activity"/>
    <property type="evidence" value="ECO:0007669"/>
    <property type="project" value="InterPro"/>
</dbReference>
<dbReference type="AlphaFoldDB" id="Q5H6C6"/>
<dbReference type="Gene3D" id="3.30.565.10">
    <property type="entry name" value="Histidine kinase-like ATPase, C-terminal domain"/>
    <property type="match status" value="1"/>
</dbReference>
<evidence type="ECO:0000313" key="7">
    <source>
        <dbReference type="EMBL" id="AAW73494.1"/>
    </source>
</evidence>
<dbReference type="PROSITE" id="PS50109">
    <property type="entry name" value="HIS_KIN"/>
    <property type="match status" value="1"/>
</dbReference>
<evidence type="ECO:0000256" key="4">
    <source>
        <dbReference type="ARBA" id="ARBA00022777"/>
    </source>
</evidence>
<evidence type="ECO:0000313" key="8">
    <source>
        <dbReference type="Proteomes" id="UP000006735"/>
    </source>
</evidence>
<dbReference type="PANTHER" id="PTHR43711:SF1">
    <property type="entry name" value="HISTIDINE KINASE 1"/>
    <property type="match status" value="1"/>
</dbReference>
<proteinExistence type="predicted"/>
<dbReference type="Proteomes" id="UP000006735">
    <property type="component" value="Chromosome"/>
</dbReference>
<dbReference type="STRING" id="291331.XOO0240"/>
<evidence type="ECO:0000256" key="2">
    <source>
        <dbReference type="ARBA" id="ARBA00012438"/>
    </source>
</evidence>
<dbReference type="SUPFAM" id="SSF55874">
    <property type="entry name" value="ATPase domain of HSP90 chaperone/DNA topoisomerase II/histidine kinase"/>
    <property type="match status" value="1"/>
</dbReference>
<keyword evidence="8" id="KW-1185">Reference proteome</keyword>
<dbReference type="PANTHER" id="PTHR43711">
    <property type="entry name" value="TWO-COMPONENT HISTIDINE KINASE"/>
    <property type="match status" value="1"/>
</dbReference>
<gene>
    <name evidence="7" type="primary">BaeS</name>
    <name evidence="7" type="ordered locus">XOO0240</name>
</gene>
<feature type="domain" description="Histidine kinase" evidence="6">
    <location>
        <begin position="233"/>
        <end position="444"/>
    </location>
</feature>
<dbReference type="SUPFAM" id="SSF55781">
    <property type="entry name" value="GAF domain-like"/>
    <property type="match status" value="1"/>
</dbReference>
<dbReference type="InterPro" id="IPR050736">
    <property type="entry name" value="Sensor_HK_Regulatory"/>
</dbReference>
<dbReference type="Gene3D" id="1.10.287.130">
    <property type="match status" value="1"/>
</dbReference>
<evidence type="ECO:0000256" key="5">
    <source>
        <dbReference type="ARBA" id="ARBA00023012"/>
    </source>
</evidence>
<dbReference type="KEGG" id="xoo:XOO0240"/>
<dbReference type="InterPro" id="IPR005467">
    <property type="entry name" value="His_kinase_dom"/>
</dbReference>
<keyword evidence="5" id="KW-0902">Two-component regulatory system</keyword>
<evidence type="ECO:0000256" key="1">
    <source>
        <dbReference type="ARBA" id="ARBA00000085"/>
    </source>
</evidence>
<sequence length="458" mass="50470">MRLRRHRGRWQTSVSWRLSCSGAPHNRAQPPSRKLARIHSLEALMGPLPPALRADIARVGRLSSVPDILTVLTRLTGMGFAAVARVTEARWITCQVHDTLSLGLRPGDELSLATTFCDSVRVRGNSVWFGHASDDPVYREHPSPRLYGFESYVSVPIKFDDGSVFGTLCALDPQPRVVDAPLVEKVELLAQLLAAQIQAEQRAEESALESRRARSELGRVGASARLREEFIGILAHDLRNPLQSMHAVVDVLSIDQLNQHYGGSIRSMQRSLRRMEELIDFACDFARGIERDWLQLDYGDGSDLLDALSQVVDETRAAYPNQVLSTHVAIDEPVHGDAIRLAQMFGSLMINAVVQGPQSSLIKAVAVTEQGRLRIEVCNLDGIDPRRLDILHASTHVHADGRALPEVDLGLHMAAQIAKAHQGELRIISGKQGTCFRVELACARPRGRLQLVDTPAPA</sequence>
<dbReference type="InterPro" id="IPR036097">
    <property type="entry name" value="HisK_dim/P_sf"/>
</dbReference>